<comment type="caution">
    <text evidence="2">The sequence shown here is derived from an EMBL/GenBank/DDBJ whole genome shotgun (WGS) entry which is preliminary data.</text>
</comment>
<keyword evidence="3" id="KW-1185">Reference proteome</keyword>
<evidence type="ECO:0000313" key="3">
    <source>
        <dbReference type="Proteomes" id="UP000037460"/>
    </source>
</evidence>
<feature type="compositionally biased region" description="Low complexity" evidence="1">
    <location>
        <begin position="1"/>
        <end position="12"/>
    </location>
</feature>
<feature type="region of interest" description="Disordered" evidence="1">
    <location>
        <begin position="204"/>
        <end position="242"/>
    </location>
</feature>
<sequence>MASAALGSSSSAPQLRDSPYAAPASSGLKSSASMRRTPTKWTPPPGAFNNPDLPQFAGPGPGRYTPSAEPTKSRIVGARFGSEDRFKYLGPQQPLEVTSSGMAGMYNPQSSTSPGPGYMPRYDLVHTSSRKSAFTVQRRDTSGVDPGSGAAIAPGPGLCTPNDKFASGKTNTTAGGAFLADDRHKYLGQVDPDTGGLRQNFSPGPLYKPSDASAKPRAPTVAFGGRGPGTIKKPPMLKQESPGPGSYNLGATLSDGAVLAGRRRAPAASFGSTQRGDSAFVDSVHCFHGKVPVDMTNATNTYISPGPGYKPNVESVKAASAKATFGTAKRSTPGLGLMPSAW</sequence>
<dbReference type="AlphaFoldDB" id="A0A0M0JNZ8"/>
<dbReference type="EMBL" id="JWZX01002640">
    <property type="protein sequence ID" value="KOO27958.1"/>
    <property type="molecule type" value="Genomic_DNA"/>
</dbReference>
<feature type="region of interest" description="Disordered" evidence="1">
    <location>
        <begin position="1"/>
        <end position="74"/>
    </location>
</feature>
<feature type="compositionally biased region" description="Polar residues" evidence="1">
    <location>
        <begin position="126"/>
        <end position="135"/>
    </location>
</feature>
<feature type="compositionally biased region" description="Low complexity" evidence="1">
    <location>
        <begin position="147"/>
        <end position="156"/>
    </location>
</feature>
<gene>
    <name evidence="2" type="ORF">Ctob_003248</name>
</gene>
<feature type="region of interest" description="Disordered" evidence="1">
    <location>
        <begin position="98"/>
        <end position="156"/>
    </location>
</feature>
<protein>
    <submittedName>
        <fullName evidence="2">Uncharacterized protein</fullName>
    </submittedName>
</protein>
<evidence type="ECO:0000256" key="1">
    <source>
        <dbReference type="SAM" id="MobiDB-lite"/>
    </source>
</evidence>
<accession>A0A0M0JNZ8</accession>
<evidence type="ECO:0000313" key="2">
    <source>
        <dbReference type="EMBL" id="KOO27958.1"/>
    </source>
</evidence>
<name>A0A0M0JNZ8_9EUKA</name>
<proteinExistence type="predicted"/>
<feature type="compositionally biased region" description="Polar residues" evidence="1">
    <location>
        <begin position="27"/>
        <end position="40"/>
    </location>
</feature>
<organism evidence="2 3">
    <name type="scientific">Chrysochromulina tobinii</name>
    <dbReference type="NCBI Taxonomy" id="1460289"/>
    <lineage>
        <taxon>Eukaryota</taxon>
        <taxon>Haptista</taxon>
        <taxon>Haptophyta</taxon>
        <taxon>Prymnesiophyceae</taxon>
        <taxon>Prymnesiales</taxon>
        <taxon>Chrysochromulinaceae</taxon>
        <taxon>Chrysochromulina</taxon>
    </lineage>
</organism>
<reference evidence="3" key="1">
    <citation type="journal article" date="2015" name="PLoS Genet.">
        <title>Genome Sequence and Transcriptome Analyses of Chrysochromulina tobin: Metabolic Tools for Enhanced Algal Fitness in the Prominent Order Prymnesiales (Haptophyceae).</title>
        <authorList>
            <person name="Hovde B.T."/>
            <person name="Deodato C.R."/>
            <person name="Hunsperger H.M."/>
            <person name="Ryken S.A."/>
            <person name="Yost W."/>
            <person name="Jha R.K."/>
            <person name="Patterson J."/>
            <person name="Monnat R.J. Jr."/>
            <person name="Barlow S.B."/>
            <person name="Starkenburg S.R."/>
            <person name="Cattolico R.A."/>
        </authorList>
    </citation>
    <scope>NUCLEOTIDE SEQUENCE</scope>
    <source>
        <strain evidence="3">CCMP291</strain>
    </source>
</reference>
<dbReference type="Proteomes" id="UP000037460">
    <property type="component" value="Unassembled WGS sequence"/>
</dbReference>
<dbReference type="OrthoDB" id="10617174at2759"/>
<feature type="compositionally biased region" description="Polar residues" evidence="1">
    <location>
        <begin position="98"/>
        <end position="114"/>
    </location>
</feature>